<dbReference type="InterPro" id="IPR014440">
    <property type="entry name" value="HCCAis_GSTk"/>
</dbReference>
<dbReference type="GO" id="GO:1901170">
    <property type="term" value="P:naphthalene catabolic process"/>
    <property type="evidence" value="ECO:0007669"/>
    <property type="project" value="InterPro"/>
</dbReference>
<evidence type="ECO:0000313" key="5">
    <source>
        <dbReference type="Proteomes" id="UP000215405"/>
    </source>
</evidence>
<gene>
    <name evidence="4" type="ORF">B7H23_04620</name>
</gene>
<dbReference type="GO" id="GO:0006749">
    <property type="term" value="P:glutathione metabolic process"/>
    <property type="evidence" value="ECO:0007669"/>
    <property type="project" value="TreeGrafter"/>
</dbReference>
<comment type="similarity">
    <text evidence="1">Belongs to the GST superfamily. NadH family.</text>
</comment>
<dbReference type="PANTHER" id="PTHR42943:SF13">
    <property type="entry name" value="GLUTATHIONE S-TRANSFERASE KAPPA-RELATED"/>
    <property type="match status" value="1"/>
</dbReference>
<dbReference type="CDD" id="cd03022">
    <property type="entry name" value="DsbA_HCCA_Iso"/>
    <property type="match status" value="1"/>
</dbReference>
<comment type="catalytic activity">
    <reaction evidence="1">
        <text>2-hydroxychromene-2-carboxylate = (3E)-4-(2-hydroxyphenyl)-2-oxobut-3-enoate</text>
        <dbReference type="Rhea" id="RHEA:27401"/>
        <dbReference type="ChEBI" id="CHEBI:59350"/>
        <dbReference type="ChEBI" id="CHEBI:59353"/>
        <dbReference type="EC" id="5.99.1.4"/>
    </reaction>
</comment>
<dbReference type="PANTHER" id="PTHR42943">
    <property type="entry name" value="GLUTATHIONE S-TRANSFERASE KAPPA"/>
    <property type="match status" value="1"/>
</dbReference>
<dbReference type="Gene3D" id="3.40.30.10">
    <property type="entry name" value="Glutaredoxin"/>
    <property type="match status" value="1"/>
</dbReference>
<accession>A0A231V1X7</accession>
<dbReference type="EC" id="5.99.1.4" evidence="1"/>
<evidence type="ECO:0000256" key="2">
    <source>
        <dbReference type="PIRSR" id="PIRSR006386-1"/>
    </source>
</evidence>
<dbReference type="GO" id="GO:0018845">
    <property type="term" value="F:2-hydroxychromene-2-carboxylate isomerase activity"/>
    <property type="evidence" value="ECO:0007669"/>
    <property type="project" value="UniProtKB-UniRule"/>
</dbReference>
<organism evidence="4 5">
    <name type="scientific">Notoacmeibacter marinus</name>
    <dbReference type="NCBI Taxonomy" id="1876515"/>
    <lineage>
        <taxon>Bacteria</taxon>
        <taxon>Pseudomonadati</taxon>
        <taxon>Pseudomonadota</taxon>
        <taxon>Alphaproteobacteria</taxon>
        <taxon>Hyphomicrobiales</taxon>
        <taxon>Notoacmeibacteraceae</taxon>
        <taxon>Notoacmeibacter</taxon>
    </lineage>
</organism>
<dbReference type="Pfam" id="PF01323">
    <property type="entry name" value="DSBA"/>
    <property type="match status" value="1"/>
</dbReference>
<dbReference type="GO" id="GO:0004364">
    <property type="term" value="F:glutathione transferase activity"/>
    <property type="evidence" value="ECO:0007669"/>
    <property type="project" value="TreeGrafter"/>
</dbReference>
<dbReference type="GO" id="GO:0004602">
    <property type="term" value="F:glutathione peroxidase activity"/>
    <property type="evidence" value="ECO:0007669"/>
    <property type="project" value="TreeGrafter"/>
</dbReference>
<dbReference type="SUPFAM" id="SSF52833">
    <property type="entry name" value="Thioredoxin-like"/>
    <property type="match status" value="1"/>
</dbReference>
<keyword evidence="1" id="KW-0413">Isomerase</keyword>
<evidence type="ECO:0000313" key="4">
    <source>
        <dbReference type="EMBL" id="OXT02205.1"/>
    </source>
</evidence>
<dbReference type="Proteomes" id="UP000215405">
    <property type="component" value="Unassembled WGS sequence"/>
</dbReference>
<dbReference type="InterPro" id="IPR036249">
    <property type="entry name" value="Thioredoxin-like_sf"/>
</dbReference>
<keyword evidence="5" id="KW-1185">Reference proteome</keyword>
<reference evidence="5" key="1">
    <citation type="journal article" date="2017" name="Int. J. Syst. Evol. Microbiol.">
        <title>Notoacmeibacter marinus gen. nov., sp. nov., isolated from the gut of a limpet and proposal of Notoacmeibacteraceae fam. nov. in the order Rhizobiales of the class Alphaproteobacteria.</title>
        <authorList>
            <person name="Huang Z."/>
            <person name="Guo F."/>
            <person name="Lai Q."/>
        </authorList>
    </citation>
    <scope>NUCLEOTIDE SEQUENCE [LARGE SCALE GENOMIC DNA]</scope>
    <source>
        <strain evidence="5">XMTR2A4</strain>
    </source>
</reference>
<evidence type="ECO:0000256" key="1">
    <source>
        <dbReference type="PIRNR" id="PIRNR006386"/>
    </source>
</evidence>
<name>A0A231V1X7_9HYPH</name>
<feature type="active site" description="Nucleophile" evidence="2">
    <location>
        <position position="18"/>
    </location>
</feature>
<proteinExistence type="inferred from homology"/>
<dbReference type="PIRSF" id="PIRSF006386">
    <property type="entry name" value="HCCAis_GSTk"/>
    <property type="match status" value="1"/>
</dbReference>
<protein>
    <recommendedName>
        <fullName evidence="1">2-hydroxychromene-2-carboxylate isomerase</fullName>
        <ecNumber evidence="1">5.99.1.4</ecNumber>
    </recommendedName>
</protein>
<sequence length="205" mass="23434">MTRVQSKARIEHYYWIISDWAYLGSKRLNALAAKYRLEVDHYPVRLLDVYAKTGGIPLPDRSIERQTYRFEEMRRWRDRLNMPLVLEPTGFPPNDELASCLVYAHKSRGGDVGELSAGIMAALWAESRDISDPAVLSDICREHELDGDALLDLARDRSIIAELDQKTADAIGKGVFGSPFYIYRGHRFWGQDRLDFLEELAAKDG</sequence>
<dbReference type="AlphaFoldDB" id="A0A231V1X7"/>
<evidence type="ECO:0000259" key="3">
    <source>
        <dbReference type="Pfam" id="PF01323"/>
    </source>
</evidence>
<comment type="caution">
    <text evidence="4">The sequence shown here is derived from an EMBL/GenBank/DDBJ whole genome shotgun (WGS) entry which is preliminary data.</text>
</comment>
<dbReference type="RefSeq" id="WP_094076164.1">
    <property type="nucleotide sequence ID" value="NZ_NBYO01000001.1"/>
</dbReference>
<dbReference type="InterPro" id="IPR001853">
    <property type="entry name" value="DSBA-like_thioredoxin_dom"/>
</dbReference>
<dbReference type="InterPro" id="IPR044087">
    <property type="entry name" value="NahD-like"/>
</dbReference>
<dbReference type="EMBL" id="NBYO01000001">
    <property type="protein sequence ID" value="OXT02205.1"/>
    <property type="molecule type" value="Genomic_DNA"/>
</dbReference>
<feature type="domain" description="DSBA-like thioredoxin" evidence="3">
    <location>
        <begin position="10"/>
        <end position="199"/>
    </location>
</feature>
<dbReference type="InterPro" id="IPR051924">
    <property type="entry name" value="GST_Kappa/NadH"/>
</dbReference>